<evidence type="ECO:0000313" key="12">
    <source>
        <dbReference type="EMBL" id="VDI53257.1"/>
    </source>
</evidence>
<dbReference type="Proteomes" id="UP000596742">
    <property type="component" value="Unassembled WGS sequence"/>
</dbReference>
<dbReference type="GO" id="GO:0005886">
    <property type="term" value="C:plasma membrane"/>
    <property type="evidence" value="ECO:0007669"/>
    <property type="project" value="UniProtKB-SubCell"/>
</dbReference>
<dbReference type="AlphaFoldDB" id="A0A8B6FTJ4"/>
<dbReference type="OrthoDB" id="6102451at2759"/>
<evidence type="ECO:0000256" key="5">
    <source>
        <dbReference type="ARBA" id="ARBA00023040"/>
    </source>
</evidence>
<comment type="caution">
    <text evidence="12">The sequence shown here is derived from an EMBL/GenBank/DDBJ whole genome shotgun (WGS) entry which is preliminary data.</text>
</comment>
<evidence type="ECO:0000256" key="2">
    <source>
        <dbReference type="ARBA" id="ARBA00022475"/>
    </source>
</evidence>
<evidence type="ECO:0000256" key="4">
    <source>
        <dbReference type="ARBA" id="ARBA00022989"/>
    </source>
</evidence>
<feature type="transmembrane region" description="Helical" evidence="10">
    <location>
        <begin position="293"/>
        <end position="312"/>
    </location>
</feature>
<keyword evidence="6 10" id="KW-0472">Membrane</keyword>
<dbReference type="PRINTS" id="PR00237">
    <property type="entry name" value="GPCRRHODOPSN"/>
</dbReference>
<keyword evidence="4 10" id="KW-1133">Transmembrane helix</keyword>
<evidence type="ECO:0000256" key="3">
    <source>
        <dbReference type="ARBA" id="ARBA00022692"/>
    </source>
</evidence>
<feature type="transmembrane region" description="Helical" evidence="10">
    <location>
        <begin position="253"/>
        <end position="273"/>
    </location>
</feature>
<feature type="domain" description="G-protein coupled receptors family 1 profile" evidence="11">
    <location>
        <begin position="57"/>
        <end position="309"/>
    </location>
</feature>
<evidence type="ECO:0000313" key="13">
    <source>
        <dbReference type="Proteomes" id="UP000596742"/>
    </source>
</evidence>
<dbReference type="PROSITE" id="PS50262">
    <property type="entry name" value="G_PROTEIN_RECEP_F1_2"/>
    <property type="match status" value="1"/>
</dbReference>
<keyword evidence="7 9" id="KW-0675">Receptor</keyword>
<keyword evidence="5 9" id="KW-0297">G-protein coupled receptor</keyword>
<dbReference type="PROSITE" id="PS00237">
    <property type="entry name" value="G_PROTEIN_RECEP_F1_1"/>
    <property type="match status" value="1"/>
</dbReference>
<dbReference type="Pfam" id="PF00001">
    <property type="entry name" value="7tm_1"/>
    <property type="match status" value="1"/>
</dbReference>
<evidence type="ECO:0000256" key="9">
    <source>
        <dbReference type="RuleBase" id="RU000688"/>
    </source>
</evidence>
<gene>
    <name evidence="12" type="ORF">MGAL_10B045162</name>
</gene>
<keyword evidence="13" id="KW-1185">Reference proteome</keyword>
<evidence type="ECO:0000256" key="1">
    <source>
        <dbReference type="ARBA" id="ARBA00004651"/>
    </source>
</evidence>
<evidence type="ECO:0000256" key="7">
    <source>
        <dbReference type="ARBA" id="ARBA00023170"/>
    </source>
</evidence>
<feature type="transmembrane region" description="Helical" evidence="10">
    <location>
        <begin position="41"/>
        <end position="65"/>
    </location>
</feature>
<dbReference type="InterPro" id="IPR017452">
    <property type="entry name" value="GPCR_Rhodpsn_7TM"/>
</dbReference>
<organism evidence="12 13">
    <name type="scientific">Mytilus galloprovincialis</name>
    <name type="common">Mediterranean mussel</name>
    <dbReference type="NCBI Taxonomy" id="29158"/>
    <lineage>
        <taxon>Eukaryota</taxon>
        <taxon>Metazoa</taxon>
        <taxon>Spiralia</taxon>
        <taxon>Lophotrochozoa</taxon>
        <taxon>Mollusca</taxon>
        <taxon>Bivalvia</taxon>
        <taxon>Autobranchia</taxon>
        <taxon>Pteriomorphia</taxon>
        <taxon>Mytilida</taxon>
        <taxon>Mytiloidea</taxon>
        <taxon>Mytilidae</taxon>
        <taxon>Mytilinae</taxon>
        <taxon>Mytilus</taxon>
    </lineage>
</organism>
<keyword evidence="8 9" id="KW-0807">Transducer</keyword>
<comment type="subcellular location">
    <subcellularLocation>
        <location evidence="1">Cell membrane</location>
        <topology evidence="1">Multi-pass membrane protein</topology>
    </subcellularLocation>
</comment>
<name>A0A8B6FTJ4_MYTGA</name>
<keyword evidence="2" id="KW-1003">Cell membrane</keyword>
<evidence type="ECO:0000256" key="6">
    <source>
        <dbReference type="ARBA" id="ARBA00023136"/>
    </source>
</evidence>
<dbReference type="PANTHER" id="PTHR24249:SF424">
    <property type="entry name" value="G-PROTEIN COUPLED RECEPTORS FAMILY 1 PROFILE DOMAIN-CONTAINING PROTEIN"/>
    <property type="match status" value="1"/>
</dbReference>
<dbReference type="Gene3D" id="1.20.1070.10">
    <property type="entry name" value="Rhodopsin 7-helix transmembrane proteins"/>
    <property type="match status" value="1"/>
</dbReference>
<dbReference type="GO" id="GO:0004930">
    <property type="term" value="F:G protein-coupled receptor activity"/>
    <property type="evidence" value="ECO:0007669"/>
    <property type="project" value="UniProtKB-KW"/>
</dbReference>
<dbReference type="SUPFAM" id="SSF81321">
    <property type="entry name" value="Family A G protein-coupled receptor-like"/>
    <property type="match status" value="1"/>
</dbReference>
<keyword evidence="3 9" id="KW-0812">Transmembrane</keyword>
<comment type="similarity">
    <text evidence="9">Belongs to the G-protein coupled receptor 1 family.</text>
</comment>
<accession>A0A8B6FTJ4</accession>
<protein>
    <submittedName>
        <fullName evidence="12">G protein-coupled receptor 21</fullName>
    </submittedName>
</protein>
<feature type="transmembrane region" description="Helical" evidence="10">
    <location>
        <begin position="200"/>
        <end position="224"/>
    </location>
</feature>
<dbReference type="InterPro" id="IPR050569">
    <property type="entry name" value="TAAR"/>
</dbReference>
<feature type="transmembrane region" description="Helical" evidence="10">
    <location>
        <begin position="157"/>
        <end position="176"/>
    </location>
</feature>
<feature type="transmembrane region" description="Helical" evidence="10">
    <location>
        <begin position="77"/>
        <end position="103"/>
    </location>
</feature>
<evidence type="ECO:0000256" key="8">
    <source>
        <dbReference type="ARBA" id="ARBA00023224"/>
    </source>
</evidence>
<feature type="transmembrane region" description="Helical" evidence="10">
    <location>
        <begin position="115"/>
        <end position="136"/>
    </location>
</feature>
<dbReference type="CDD" id="cd00637">
    <property type="entry name" value="7tm_classA_rhodopsin-like"/>
    <property type="match status" value="1"/>
</dbReference>
<reference evidence="12" key="1">
    <citation type="submission" date="2018-11" db="EMBL/GenBank/DDBJ databases">
        <authorList>
            <person name="Alioto T."/>
            <person name="Alioto T."/>
        </authorList>
    </citation>
    <scope>NUCLEOTIDE SEQUENCE</scope>
</reference>
<evidence type="ECO:0000256" key="10">
    <source>
        <dbReference type="SAM" id="Phobius"/>
    </source>
</evidence>
<sequence length="357" mass="40470">MEYNCNDFTGCHNNKNFTVFSLVISNGTVSPINILTEKGTYIKSCLVLMISCSIIFSNIINILVIQKTVQLPRITRICILNLSISDLLVGLISCFPCIIPAFTGSWPYGDVWCQIAGIIHGTSVTISIWSLSLISIDRYFAIVRPLKSRCLLTPSKVVSTIILLWFIAVVTFFAPLPTKSNFIYYQYSKDEMICGLYWEYKWFCVITALYIPIISACIIIYTNFKVTRKVIDSRRMVAIWRTSRSSGQGEMRAVKLLTIATVVYFISWGPYVIQVILMSLTNINDIPSNFRFATMWLANCNSFSNVFVYSAMYKSFRRRARFLLLSVCCLGDGRFRVNSSTDKNGNSSGRDPADLFD</sequence>
<proteinExistence type="inferred from homology"/>
<dbReference type="EMBL" id="UYJE01007289">
    <property type="protein sequence ID" value="VDI53257.1"/>
    <property type="molecule type" value="Genomic_DNA"/>
</dbReference>
<dbReference type="InterPro" id="IPR000276">
    <property type="entry name" value="GPCR_Rhodpsn"/>
</dbReference>
<evidence type="ECO:0000259" key="11">
    <source>
        <dbReference type="PROSITE" id="PS50262"/>
    </source>
</evidence>
<dbReference type="PANTHER" id="PTHR24249">
    <property type="entry name" value="HISTAMINE RECEPTOR-RELATED G-PROTEIN COUPLED RECEPTOR"/>
    <property type="match status" value="1"/>
</dbReference>